<protein>
    <submittedName>
        <fullName evidence="1">Uncharacterized protein</fullName>
    </submittedName>
</protein>
<gene>
    <name evidence="1" type="ORF">L3049_18355</name>
</gene>
<proteinExistence type="predicted"/>
<accession>A0ABT5VXA3</accession>
<organism evidence="1 2">
    <name type="scientific">Paralabilibaculum antarcticum</name>
    <dbReference type="NCBI Taxonomy" id="2912572"/>
    <lineage>
        <taxon>Bacteria</taxon>
        <taxon>Pseudomonadati</taxon>
        <taxon>Bacteroidota</taxon>
        <taxon>Bacteroidia</taxon>
        <taxon>Marinilabiliales</taxon>
        <taxon>Marinifilaceae</taxon>
        <taxon>Paralabilibaculum</taxon>
    </lineage>
</organism>
<reference evidence="1 2" key="1">
    <citation type="submission" date="2022-01" db="EMBL/GenBank/DDBJ databases">
        <title>Labilibaculum sp. nov, a marine bacterium isolated from Antarctica.</title>
        <authorList>
            <person name="Dai W."/>
        </authorList>
    </citation>
    <scope>NUCLEOTIDE SEQUENCE [LARGE SCALE GENOMIC DNA]</scope>
    <source>
        <strain evidence="1 2">DW002</strain>
    </source>
</reference>
<dbReference type="Proteomes" id="UP001528920">
    <property type="component" value="Unassembled WGS sequence"/>
</dbReference>
<dbReference type="RefSeq" id="WP_275111286.1">
    <property type="nucleotide sequence ID" value="NZ_JAKJSC010000007.1"/>
</dbReference>
<comment type="caution">
    <text evidence="1">The sequence shown here is derived from an EMBL/GenBank/DDBJ whole genome shotgun (WGS) entry which is preliminary data.</text>
</comment>
<dbReference type="EMBL" id="JAKJSC010000007">
    <property type="protein sequence ID" value="MDE5419956.1"/>
    <property type="molecule type" value="Genomic_DNA"/>
</dbReference>
<sequence>MRMIEMIADLIALILGLIKKGNLPQATKLLDNAYREFLKKDASFFRSLSKDKLTKELLTEHNYTNDHLKILSELFFAEGELNIVKGDKENGLSYYEKSLILLEFTEQNSNSFSLSNQSKISLLKEKIRISIQ</sequence>
<evidence type="ECO:0000313" key="2">
    <source>
        <dbReference type="Proteomes" id="UP001528920"/>
    </source>
</evidence>
<evidence type="ECO:0000313" key="1">
    <source>
        <dbReference type="EMBL" id="MDE5419956.1"/>
    </source>
</evidence>
<name>A0ABT5VXA3_9BACT</name>
<keyword evidence="2" id="KW-1185">Reference proteome</keyword>